<dbReference type="InterPro" id="IPR027417">
    <property type="entry name" value="P-loop_NTPase"/>
</dbReference>
<feature type="compositionally biased region" description="Basic and acidic residues" evidence="2">
    <location>
        <begin position="304"/>
        <end position="322"/>
    </location>
</feature>
<dbReference type="InterPro" id="IPR056693">
    <property type="entry name" value="DUF7791"/>
</dbReference>
<dbReference type="STRING" id="2025994.A0A2T3A5G6"/>
<feature type="region of interest" description="Disordered" evidence="2">
    <location>
        <begin position="35"/>
        <end position="96"/>
    </location>
</feature>
<proteinExistence type="predicted"/>
<sequence length="1229" mass="138463">MGAEENPAMAAVVRFVELARRFARGAVLDLELDCSLESSLRRGDTHHDEDDDDKDDDDDDENVHDEAEDGEKEAVVQHFQTEGTRPRTDSQRDKEAERAQLVRWQRLFEGTVEQLGGMLHENNDTHTSAPPITTTAKHSDVANASSALPSIDTADAILACWKIGQDILIRVRRRRAFLSGGGGGFGSSVKEKDGKGGVDMEESDDVNDNNDNNGEDSDEEDVHNLLTKPHAEILNKRLREIRHRLGLAVELEAAGPEHESKTVRTATMGISSVYAVEGPPTPSSSMQSTFHGQKQKQKPNPQKKGPETKDDDIKDSNDENKSRSSKRRAAHTSHNPLLQDFLLEALRFKSMEYREQGIAQAHGDSFEWIYKKPEKVAAAGVRDKTPGQNESPGQKQMDETVNFRRWLSTTELGNIYWITGKPGSGKSTLMRYLATQPKTTHLLHTWAGPSSTTHLLLAGFYFWTSGSEEQRSQTGLLRSLLYQLLSSKPRLTARAFPEKWRKLGPLTSKQRIAASPLEWSIEELANALRAFLDGCEDGDGNDNDDDDDDKRTIKVCLFVDGLDEFDGDHDAIIHFFRDLAQGRHAARIKLCLSSRPWPVFERAFDKSDDHVHGSSAMINNNSTSSGKLGKVPNLKLQASTAQDMFRYTIHHLTTNEHVRRAMSQDVDVARKLVEAIVAKASGVFLWVRLAVCELVCRFGGGDAAADTNDENSVSTNIHVHDMHNWVLALPADLDELFEVFIFTTQSTSQLLDTSKMFQLVRARETTADFVKNDSAASLTLRELAFARHGEAHDTLALERAVKKETQQAVVQQCNETKDWALRRSVGLLEVQPRSERGSGPRTRFVQDGDEAIAPPVELFEYQVTYLHRTVRDWLLFSVNNNVWKRLESVTTTATMTMIETRTDETAVATTEATFDPYLRLLRSYVLLMKHPVEEPEHHRRLDEWYPGITLALTSARYIAHDPQRLETKFINELDKTMSWYWASKAPGMNDHWARNCFGTYEQRKGSKLFVPYPFLALCTKLGLKRYVLDSLDTVAQQVLEAQPKPEEDETLDADASEGCDKDNSLVEETPLLHRALEFLCSRQKTIFPLSDLSFVRLLLQASKRYESNPALESLIGSPNQEMTSVLMNRKEVTIWVLTLRHLRDAKRRGWIEPFETDKDGTWRWTSIVECLIREGGADKMAMIQWDIWDPEVTAAGVIGRGGLLDTFGDYWLEEKLVPLFGNHGQARSG</sequence>
<dbReference type="AlphaFoldDB" id="A0A2T3A5G6"/>
<gene>
    <name evidence="5" type="ORF">BD289DRAFT_483467</name>
</gene>
<protein>
    <submittedName>
        <fullName evidence="5">Uncharacterized protein</fullName>
    </submittedName>
</protein>
<feature type="compositionally biased region" description="Basic and acidic residues" evidence="2">
    <location>
        <begin position="189"/>
        <end position="198"/>
    </location>
</feature>
<feature type="domain" description="Nephrocystin 3-like N-terminal" evidence="3">
    <location>
        <begin position="400"/>
        <end position="595"/>
    </location>
</feature>
<dbReference type="Pfam" id="PF24883">
    <property type="entry name" value="NPHP3_N"/>
    <property type="match status" value="1"/>
</dbReference>
<dbReference type="OrthoDB" id="443402at2759"/>
<name>A0A2T3A5G6_9PEZI</name>
<dbReference type="EMBL" id="KZ678464">
    <property type="protein sequence ID" value="PSR83216.1"/>
    <property type="molecule type" value="Genomic_DNA"/>
</dbReference>
<dbReference type="PANTHER" id="PTHR10039">
    <property type="entry name" value="AMELOGENIN"/>
    <property type="match status" value="1"/>
</dbReference>
<dbReference type="InParanoid" id="A0A2T3A5G6"/>
<dbReference type="Proteomes" id="UP000241462">
    <property type="component" value="Unassembled WGS sequence"/>
</dbReference>
<feature type="region of interest" description="Disordered" evidence="2">
    <location>
        <begin position="1040"/>
        <end position="1060"/>
    </location>
</feature>
<dbReference type="Pfam" id="PF25053">
    <property type="entry name" value="DUF7791"/>
    <property type="match status" value="1"/>
</dbReference>
<evidence type="ECO:0000313" key="5">
    <source>
        <dbReference type="EMBL" id="PSR83216.1"/>
    </source>
</evidence>
<feature type="domain" description="DUF7791" evidence="4">
    <location>
        <begin position="753"/>
        <end position="876"/>
    </location>
</feature>
<feature type="compositionally biased region" description="Basic and acidic residues" evidence="2">
    <location>
        <begin position="84"/>
        <end position="96"/>
    </location>
</feature>
<keyword evidence="1" id="KW-0677">Repeat</keyword>
<feature type="region of interest" description="Disordered" evidence="2">
    <location>
        <begin position="274"/>
        <end position="333"/>
    </location>
</feature>
<evidence type="ECO:0000259" key="3">
    <source>
        <dbReference type="Pfam" id="PF24883"/>
    </source>
</evidence>
<dbReference type="SUPFAM" id="SSF52540">
    <property type="entry name" value="P-loop containing nucleoside triphosphate hydrolases"/>
    <property type="match status" value="1"/>
</dbReference>
<evidence type="ECO:0000259" key="4">
    <source>
        <dbReference type="Pfam" id="PF25053"/>
    </source>
</evidence>
<accession>A0A2T3A5G6</accession>
<reference evidence="5 6" key="1">
    <citation type="journal article" date="2018" name="Mycol. Prog.">
        <title>Coniella lustricola, a new species from submerged detritus.</title>
        <authorList>
            <person name="Raudabaugh D.B."/>
            <person name="Iturriaga T."/>
            <person name="Carver A."/>
            <person name="Mondo S."/>
            <person name="Pangilinan J."/>
            <person name="Lipzen A."/>
            <person name="He G."/>
            <person name="Amirebrahimi M."/>
            <person name="Grigoriev I.V."/>
            <person name="Miller A.N."/>
        </authorList>
    </citation>
    <scope>NUCLEOTIDE SEQUENCE [LARGE SCALE GENOMIC DNA]</scope>
    <source>
        <strain evidence="5 6">B22-T-1</strain>
    </source>
</reference>
<evidence type="ECO:0000256" key="1">
    <source>
        <dbReference type="ARBA" id="ARBA00022737"/>
    </source>
</evidence>
<feature type="compositionally biased region" description="Acidic residues" evidence="2">
    <location>
        <begin position="199"/>
        <end position="221"/>
    </location>
</feature>
<keyword evidence="6" id="KW-1185">Reference proteome</keyword>
<feature type="region of interest" description="Disordered" evidence="2">
    <location>
        <begin position="182"/>
        <end position="222"/>
    </location>
</feature>
<feature type="compositionally biased region" description="Basic and acidic residues" evidence="2">
    <location>
        <begin position="39"/>
        <end position="48"/>
    </location>
</feature>
<feature type="compositionally biased region" description="Acidic residues" evidence="2">
    <location>
        <begin position="1046"/>
        <end position="1057"/>
    </location>
</feature>
<organism evidence="5 6">
    <name type="scientific">Coniella lustricola</name>
    <dbReference type="NCBI Taxonomy" id="2025994"/>
    <lineage>
        <taxon>Eukaryota</taxon>
        <taxon>Fungi</taxon>
        <taxon>Dikarya</taxon>
        <taxon>Ascomycota</taxon>
        <taxon>Pezizomycotina</taxon>
        <taxon>Sordariomycetes</taxon>
        <taxon>Sordariomycetidae</taxon>
        <taxon>Diaporthales</taxon>
        <taxon>Schizoparmaceae</taxon>
        <taxon>Coniella</taxon>
    </lineage>
</organism>
<dbReference type="Gene3D" id="3.40.50.300">
    <property type="entry name" value="P-loop containing nucleotide triphosphate hydrolases"/>
    <property type="match status" value="1"/>
</dbReference>
<dbReference type="InterPro" id="IPR056884">
    <property type="entry name" value="NPHP3-like_N"/>
</dbReference>
<evidence type="ECO:0000313" key="6">
    <source>
        <dbReference type="Proteomes" id="UP000241462"/>
    </source>
</evidence>
<dbReference type="PANTHER" id="PTHR10039:SF5">
    <property type="entry name" value="NACHT DOMAIN-CONTAINING PROTEIN"/>
    <property type="match status" value="1"/>
</dbReference>
<feature type="compositionally biased region" description="Acidic residues" evidence="2">
    <location>
        <begin position="49"/>
        <end position="71"/>
    </location>
</feature>
<evidence type="ECO:0000256" key="2">
    <source>
        <dbReference type="SAM" id="MobiDB-lite"/>
    </source>
</evidence>